<dbReference type="InterPro" id="IPR051571">
    <property type="entry name" value="N-CoR_corepressor"/>
</dbReference>
<dbReference type="Pfam" id="PF00249">
    <property type="entry name" value="Myb_DNA-binding"/>
    <property type="match status" value="1"/>
</dbReference>
<dbReference type="PANTHER" id="PTHR13992:SF39">
    <property type="entry name" value="SMRTER, ISOFORM G"/>
    <property type="match status" value="1"/>
</dbReference>
<dbReference type="EMBL" id="LUGG01000023">
    <property type="protein sequence ID" value="OBZ67717.1"/>
    <property type="molecule type" value="Genomic_DNA"/>
</dbReference>
<dbReference type="GO" id="GO:0006357">
    <property type="term" value="P:regulation of transcription by RNA polymerase II"/>
    <property type="evidence" value="ECO:0007669"/>
    <property type="project" value="TreeGrafter"/>
</dbReference>
<dbReference type="STRING" id="5627.A0A1C7LUI4"/>
<dbReference type="CDD" id="cd00167">
    <property type="entry name" value="SANT"/>
    <property type="match status" value="2"/>
</dbReference>
<name>A0A1C7LUI4_GRIFR</name>
<dbReference type="SUPFAM" id="SSF46689">
    <property type="entry name" value="Homeodomain-like"/>
    <property type="match status" value="2"/>
</dbReference>
<dbReference type="Gene3D" id="1.10.10.60">
    <property type="entry name" value="Homeodomain-like"/>
    <property type="match status" value="2"/>
</dbReference>
<dbReference type="GO" id="GO:0034967">
    <property type="term" value="C:Set3 complex"/>
    <property type="evidence" value="ECO:0007669"/>
    <property type="project" value="TreeGrafter"/>
</dbReference>
<feature type="region of interest" description="Disordered" evidence="1">
    <location>
        <begin position="976"/>
        <end position="1102"/>
    </location>
</feature>
<feature type="compositionally biased region" description="Polar residues" evidence="1">
    <location>
        <begin position="226"/>
        <end position="239"/>
    </location>
</feature>
<feature type="compositionally biased region" description="Basic and acidic residues" evidence="1">
    <location>
        <begin position="136"/>
        <end position="179"/>
    </location>
</feature>
<dbReference type="InterPro" id="IPR001005">
    <property type="entry name" value="SANT/Myb"/>
</dbReference>
<feature type="region of interest" description="Disordered" evidence="1">
    <location>
        <begin position="268"/>
        <end position="289"/>
    </location>
</feature>
<evidence type="ECO:0000313" key="4">
    <source>
        <dbReference type="Proteomes" id="UP000092993"/>
    </source>
</evidence>
<dbReference type="Proteomes" id="UP000092993">
    <property type="component" value="Unassembled WGS sequence"/>
</dbReference>
<feature type="region of interest" description="Disordered" evidence="1">
    <location>
        <begin position="1317"/>
        <end position="1345"/>
    </location>
</feature>
<dbReference type="PANTHER" id="PTHR13992">
    <property type="entry name" value="NUCLEAR RECEPTOR CO-REPRESSOR RELATED NCOR"/>
    <property type="match status" value="1"/>
</dbReference>
<evidence type="ECO:0000256" key="1">
    <source>
        <dbReference type="SAM" id="MobiDB-lite"/>
    </source>
</evidence>
<protein>
    <recommendedName>
        <fullName evidence="2">SANT domain-containing protein</fullName>
    </recommendedName>
</protein>
<feature type="compositionally biased region" description="Basic residues" evidence="1">
    <location>
        <begin position="976"/>
        <end position="987"/>
    </location>
</feature>
<feature type="region of interest" description="Disordered" evidence="1">
    <location>
        <begin position="327"/>
        <end position="348"/>
    </location>
</feature>
<feature type="compositionally biased region" description="Basic and acidic residues" evidence="1">
    <location>
        <begin position="82"/>
        <end position="97"/>
    </location>
</feature>
<sequence>MQQRPIALPELKRSVSPGPSSGYNYYDRYVPSRSPPVYRDGYTNNFGADLWRPERAYYGRSPSPERYRDTPTENWDGPLAWKDVDQSGWSDRREPRIDSYGQLVDRNQRDTMATRMFEPSDTWKQSHTEPNPFDDGPSRERANDRFPEPLIRDFRDRSVDRPRVRDHYSPPHFSGDRYRPYSPGPNVAQPGDPLGPLRSPSYHPPSPEREPAVRACSVSISDRHASVSTTQSRYPSSVPSRFPLPKKPEPWSPSCSSVASYVLPHVQADQSRSPVRSDYPDRDSLASTPHEMNDYVAHSRVASVTGKFVHPPPSVGNDGKLKLEEVSTHRVQEPPRSGRLSSDLPAEGWTRDDIRVEEGSDMDMSLPPSPVVKSPVMKLATPAPEVYPQVESQVCLSPTTSGRQSLGETSERVFKKEDEIAMIHAGAHSVVDDSDMEMSPPLSPILFIPVVLAIDNIFTSSQPTAIPGLLHVEQLVSEHGGSSDDDSDMEMSSPSSVVSHSHTLGSPRTVIQESVPPEGKADVFISDMDEHLYTEDVGHVDERMEYEPSKLLASSPAPVVIEPLAPLDGTAFIKGLHTVPLSCSPIATRPSPASADTTVISDSIASGFDASPDLVHSKNKEFSDKTPSPVDVANNAATLDAVAVDHLPDITPETGTDTTHEPAPQDDVGRELPIAQENTHDKPRETEIVIERGNQPCSGQNIFIADDEKPLSEALRMVVTMRLRCDRQTQEERVNPVLLANVTVAEQTRSQPTPPPNAVVQEVMESERRRSMEDAFDGTKYSLRLRFAQHQAALAEKVKRLRKEYLTLHEKWLTHCAKLDEAARTTALEEAAATAGRTTRRTAAMGDAVRSDLEMEQILASLGNEELTDANHLSARNAATIPDMVAVTTGRVDYVYDDTNNLVDDPHEFYKPDTGMDDWTEEEKIFLLEKYAIYPKQFGIIADYLPNKTASQCVTYYYLHKHTTTDFRKVVSRYVSGKRKRNGRAGKQKSNALLTDIRQHDDEVSRASNAGGSTSRRKRGAPTQASELRRTASRKSTTQSTPTPTPTPDPEPARRTRRRANPSARAAAAMEQDGFEDPTETDAKPAKRGRKSRKVVKSAETVSSPAPDEISVVVNETKFIDQTEFTTRRKPTPGSVNWSDDDKGTYSVLPTPGPSFDPKIHLTALFFKLLAQHGDDFKRIAASMPNKTTIQVSTFYKANQAELELDKVAASAPKRSPTPETGTDMWKETSFLGSETITPTTTKSSTPAEGMSAPVLDVDLRFRTSRHVSPSRRSKLQEGLTQLERELRPVVTSADSSGPYQFRQTSMEAMRAQYNPPLTRDSLRSGPFATASPSEPDLNGSATGDSSFINHNSLSSYPSVPATLTTTFPSTFAYSNLSPSHFAGDQRPTQRTTVVRDIAPPGRAH</sequence>
<feature type="region of interest" description="Disordered" evidence="1">
    <location>
        <begin position="478"/>
        <end position="506"/>
    </location>
</feature>
<reference evidence="3 4" key="1">
    <citation type="submission" date="2016-03" db="EMBL/GenBank/DDBJ databases">
        <title>Whole genome sequencing of Grifola frondosa 9006-11.</title>
        <authorList>
            <person name="Min B."/>
            <person name="Park H."/>
            <person name="Kim J.-G."/>
            <person name="Cho H."/>
            <person name="Oh Y.-L."/>
            <person name="Kong W.-S."/>
            <person name="Choi I.-G."/>
        </authorList>
    </citation>
    <scope>NUCLEOTIDE SEQUENCE [LARGE SCALE GENOMIC DNA]</scope>
    <source>
        <strain evidence="3 4">9006-11</strain>
    </source>
</reference>
<dbReference type="OrthoDB" id="10258692at2759"/>
<evidence type="ECO:0000259" key="2">
    <source>
        <dbReference type="PROSITE" id="PS51293"/>
    </source>
</evidence>
<dbReference type="PROSITE" id="PS51293">
    <property type="entry name" value="SANT"/>
    <property type="match status" value="1"/>
</dbReference>
<evidence type="ECO:0000313" key="3">
    <source>
        <dbReference type="EMBL" id="OBZ67717.1"/>
    </source>
</evidence>
<gene>
    <name evidence="3" type="ORF">A0H81_12347</name>
</gene>
<accession>A0A1C7LUI4</accession>
<dbReference type="SMART" id="SM00717">
    <property type="entry name" value="SANT"/>
    <property type="match status" value="2"/>
</dbReference>
<proteinExistence type="predicted"/>
<organism evidence="3 4">
    <name type="scientific">Grifola frondosa</name>
    <name type="common">Maitake</name>
    <name type="synonym">Polyporus frondosus</name>
    <dbReference type="NCBI Taxonomy" id="5627"/>
    <lineage>
        <taxon>Eukaryota</taxon>
        <taxon>Fungi</taxon>
        <taxon>Dikarya</taxon>
        <taxon>Basidiomycota</taxon>
        <taxon>Agaricomycotina</taxon>
        <taxon>Agaricomycetes</taxon>
        <taxon>Polyporales</taxon>
        <taxon>Grifolaceae</taxon>
        <taxon>Grifola</taxon>
    </lineage>
</organism>
<feature type="region of interest" description="Disordered" evidence="1">
    <location>
        <begin position="648"/>
        <end position="683"/>
    </location>
</feature>
<feature type="domain" description="SANT" evidence="2">
    <location>
        <begin position="914"/>
        <end position="965"/>
    </location>
</feature>
<keyword evidence="4" id="KW-1185">Reference proteome</keyword>
<feature type="compositionally biased region" description="Low complexity" evidence="1">
    <location>
        <begin position="490"/>
        <end position="501"/>
    </location>
</feature>
<feature type="region of interest" description="Disordered" evidence="1">
    <location>
        <begin position="57"/>
        <end position="250"/>
    </location>
</feature>
<dbReference type="InterPro" id="IPR017884">
    <property type="entry name" value="SANT_dom"/>
</dbReference>
<feature type="region of interest" description="Disordered" evidence="1">
    <location>
        <begin position="1"/>
        <end position="29"/>
    </location>
</feature>
<comment type="caution">
    <text evidence="3">The sequence shown here is derived from an EMBL/GenBank/DDBJ whole genome shotgun (WGS) entry which is preliminary data.</text>
</comment>
<feature type="region of interest" description="Disordered" evidence="1">
    <location>
        <begin position="1378"/>
        <end position="1405"/>
    </location>
</feature>
<dbReference type="InterPro" id="IPR009057">
    <property type="entry name" value="Homeodomain-like_sf"/>
</dbReference>
<feature type="compositionally biased region" description="Basic and acidic residues" evidence="1">
    <location>
        <begin position="57"/>
        <end position="71"/>
    </location>
</feature>
<feature type="compositionally biased region" description="Basic residues" evidence="1">
    <location>
        <begin position="1086"/>
        <end position="1096"/>
    </location>
</feature>